<comment type="caution">
    <text evidence="2">The sequence shown here is derived from an EMBL/GenBank/DDBJ whole genome shotgun (WGS) entry which is preliminary data.</text>
</comment>
<dbReference type="InterPro" id="IPR036249">
    <property type="entry name" value="Thioredoxin-like_sf"/>
</dbReference>
<dbReference type="SUPFAM" id="SSF52833">
    <property type="entry name" value="Thioredoxin-like"/>
    <property type="match status" value="1"/>
</dbReference>
<name>A0A7Z0BJ98_9ACTN</name>
<dbReference type="Pfam" id="PF00085">
    <property type="entry name" value="Thioredoxin"/>
    <property type="match status" value="1"/>
</dbReference>
<proteinExistence type="predicted"/>
<gene>
    <name evidence="2" type="ORF">HNR06_003157</name>
</gene>
<protein>
    <submittedName>
        <fullName evidence="2">Thioredoxin-like negative regulator of GroEL</fullName>
    </submittedName>
</protein>
<reference evidence="2 3" key="1">
    <citation type="submission" date="2020-07" db="EMBL/GenBank/DDBJ databases">
        <title>Sequencing the genomes of 1000 actinobacteria strains.</title>
        <authorList>
            <person name="Klenk H.-P."/>
        </authorList>
    </citation>
    <scope>NUCLEOTIDE SEQUENCE [LARGE SCALE GENOMIC DNA]</scope>
    <source>
        <strain evidence="2 3">DSM 45278</strain>
    </source>
</reference>
<organism evidence="2 3">
    <name type="scientific">Nocardiopsis sinuspersici</name>
    <dbReference type="NCBI Taxonomy" id="501010"/>
    <lineage>
        <taxon>Bacteria</taxon>
        <taxon>Bacillati</taxon>
        <taxon>Actinomycetota</taxon>
        <taxon>Actinomycetes</taxon>
        <taxon>Streptosporangiales</taxon>
        <taxon>Nocardiopsidaceae</taxon>
        <taxon>Nocardiopsis</taxon>
    </lineage>
</organism>
<dbReference type="Gene3D" id="3.40.30.10">
    <property type="entry name" value="Glutaredoxin"/>
    <property type="match status" value="1"/>
</dbReference>
<feature type="domain" description="Thioredoxin" evidence="1">
    <location>
        <begin position="20"/>
        <end position="75"/>
    </location>
</feature>
<dbReference type="InterPro" id="IPR013766">
    <property type="entry name" value="Thioredoxin_domain"/>
</dbReference>
<dbReference type="RefSeq" id="WP_337797879.1">
    <property type="nucleotide sequence ID" value="NZ_JACCHL010000001.1"/>
</dbReference>
<evidence type="ECO:0000259" key="1">
    <source>
        <dbReference type="Pfam" id="PF00085"/>
    </source>
</evidence>
<evidence type="ECO:0000313" key="2">
    <source>
        <dbReference type="EMBL" id="NYH53568.1"/>
    </source>
</evidence>
<evidence type="ECO:0000313" key="3">
    <source>
        <dbReference type="Proteomes" id="UP000584931"/>
    </source>
</evidence>
<dbReference type="CDD" id="cd02947">
    <property type="entry name" value="TRX_family"/>
    <property type="match status" value="1"/>
</dbReference>
<dbReference type="EMBL" id="JACCHL010000001">
    <property type="protein sequence ID" value="NYH53568.1"/>
    <property type="molecule type" value="Genomic_DNA"/>
</dbReference>
<dbReference type="Proteomes" id="UP000584931">
    <property type="component" value="Unassembled WGS sequence"/>
</dbReference>
<sequence length="80" mass="9158">MDSVLCRWRVARAPTGFWRYRRSLTVRRVNADENPLTTRDQQVMSLPTLVLFPDGWPVLTVVGTRSRTRLLSEVDAALAD</sequence>
<dbReference type="AlphaFoldDB" id="A0A7Z0BJ98"/>
<accession>A0A7Z0BJ98</accession>